<organism evidence="3 4">
    <name type="scientific">Streptomyces katrae</name>
    <dbReference type="NCBI Taxonomy" id="68223"/>
    <lineage>
        <taxon>Bacteria</taxon>
        <taxon>Bacillati</taxon>
        <taxon>Actinomycetota</taxon>
        <taxon>Actinomycetes</taxon>
        <taxon>Kitasatosporales</taxon>
        <taxon>Streptomycetaceae</taxon>
        <taxon>Streptomyces</taxon>
    </lineage>
</organism>
<gene>
    <name evidence="3" type="ORF">QEZ40_001170</name>
</gene>
<dbReference type="GO" id="GO:0005524">
    <property type="term" value="F:ATP binding"/>
    <property type="evidence" value="ECO:0007669"/>
    <property type="project" value="UniProtKB-KW"/>
</dbReference>
<dbReference type="CDD" id="cd16936">
    <property type="entry name" value="HATPase_RsbW-like"/>
    <property type="match status" value="1"/>
</dbReference>
<dbReference type="Gene3D" id="3.30.565.10">
    <property type="entry name" value="Histidine kinase-like ATPase, C-terminal domain"/>
    <property type="match status" value="1"/>
</dbReference>
<evidence type="ECO:0000313" key="3">
    <source>
        <dbReference type="EMBL" id="MDK9496588.1"/>
    </source>
</evidence>
<dbReference type="PANTHER" id="PTHR35526:SF3">
    <property type="entry name" value="ANTI-SIGMA-F FACTOR RSBW"/>
    <property type="match status" value="1"/>
</dbReference>
<protein>
    <submittedName>
        <fullName evidence="3">ATP-binding protein</fullName>
    </submittedName>
</protein>
<keyword evidence="4" id="KW-1185">Reference proteome</keyword>
<evidence type="ECO:0000259" key="2">
    <source>
        <dbReference type="Pfam" id="PF13581"/>
    </source>
</evidence>
<accession>A0ABT7GT06</accession>
<feature type="domain" description="Histidine kinase/HSP90-like ATPase" evidence="2">
    <location>
        <begin position="24"/>
        <end position="132"/>
    </location>
</feature>
<dbReference type="Proteomes" id="UP001223390">
    <property type="component" value="Unassembled WGS sequence"/>
</dbReference>
<reference evidence="3 4" key="1">
    <citation type="submission" date="2023-05" db="EMBL/GenBank/DDBJ databases">
        <title>Sequencing and Assembly of Streptomyces sp. NP73.</title>
        <authorList>
            <person name="Konwar A.N."/>
            <person name="Saikia K."/>
            <person name="Thakur D."/>
        </authorList>
    </citation>
    <scope>NUCLEOTIDE SEQUENCE [LARGE SCALE GENOMIC DNA]</scope>
    <source>
        <strain evidence="3 4">NP73</strain>
    </source>
</reference>
<keyword evidence="3" id="KW-0547">Nucleotide-binding</keyword>
<keyword evidence="1" id="KW-0418">Kinase</keyword>
<keyword evidence="1" id="KW-0808">Transferase</keyword>
<evidence type="ECO:0000313" key="4">
    <source>
        <dbReference type="Proteomes" id="UP001223390"/>
    </source>
</evidence>
<sequence length="142" mass="15687">MGHFIDPPVSDAAVVRRWRREARCVPHARAELRRALTDWGLSELEEDALLVASELITNAVRHAATPRDREIEIRYIRQPSGVRIEVHDAGAGRPEVRVPDLHSDGGRGLFLVAATADRWAVGERGGPGKRIWAECSVRGAQA</sequence>
<name>A0ABT7GT06_9ACTN</name>
<dbReference type="RefSeq" id="WP_285342151.1">
    <property type="nucleotide sequence ID" value="NZ_JASITI010000013.1"/>
</dbReference>
<keyword evidence="3" id="KW-0067">ATP-binding</keyword>
<dbReference type="Pfam" id="PF13581">
    <property type="entry name" value="HATPase_c_2"/>
    <property type="match status" value="1"/>
</dbReference>
<evidence type="ECO:0000256" key="1">
    <source>
        <dbReference type="ARBA" id="ARBA00022527"/>
    </source>
</evidence>
<keyword evidence="1" id="KW-0723">Serine/threonine-protein kinase</keyword>
<dbReference type="InterPro" id="IPR036890">
    <property type="entry name" value="HATPase_C_sf"/>
</dbReference>
<dbReference type="InterPro" id="IPR003594">
    <property type="entry name" value="HATPase_dom"/>
</dbReference>
<proteinExistence type="predicted"/>
<dbReference type="PANTHER" id="PTHR35526">
    <property type="entry name" value="ANTI-SIGMA-F FACTOR RSBW-RELATED"/>
    <property type="match status" value="1"/>
</dbReference>
<comment type="caution">
    <text evidence="3">The sequence shown here is derived from an EMBL/GenBank/DDBJ whole genome shotgun (WGS) entry which is preliminary data.</text>
</comment>
<dbReference type="EMBL" id="JASITI010000013">
    <property type="protein sequence ID" value="MDK9496588.1"/>
    <property type="molecule type" value="Genomic_DNA"/>
</dbReference>
<dbReference type="InterPro" id="IPR050267">
    <property type="entry name" value="Anti-sigma-factor_SerPK"/>
</dbReference>
<dbReference type="SUPFAM" id="SSF55874">
    <property type="entry name" value="ATPase domain of HSP90 chaperone/DNA topoisomerase II/histidine kinase"/>
    <property type="match status" value="1"/>
</dbReference>